<keyword evidence="5 11" id="KW-0812">Transmembrane</keyword>
<dbReference type="GO" id="GO:0009431">
    <property type="term" value="C:bacterial-type flagellum basal body, MS ring"/>
    <property type="evidence" value="ECO:0007669"/>
    <property type="project" value="InterPro"/>
</dbReference>
<dbReference type="Proteomes" id="UP000282438">
    <property type="component" value="Chromosome"/>
</dbReference>
<comment type="similarity">
    <text evidence="3 9">Belongs to the FliF family.</text>
</comment>
<evidence type="ECO:0000256" key="4">
    <source>
        <dbReference type="ARBA" id="ARBA00022475"/>
    </source>
</evidence>
<accession>A0A3S8ZQ51</accession>
<protein>
    <recommendedName>
        <fullName evidence="9">Flagellar M-ring protein</fullName>
    </recommendedName>
</protein>
<evidence type="ECO:0000313" key="15">
    <source>
        <dbReference type="Proteomes" id="UP000282438"/>
    </source>
</evidence>
<dbReference type="PRINTS" id="PR01009">
    <property type="entry name" value="FLGMRINGFLIF"/>
</dbReference>
<keyword evidence="8 9" id="KW-0975">Bacterial flagellum</keyword>
<dbReference type="GO" id="GO:0003774">
    <property type="term" value="F:cytoskeletal motor activity"/>
    <property type="evidence" value="ECO:0007669"/>
    <property type="project" value="InterPro"/>
</dbReference>
<dbReference type="RefSeq" id="WP_125971597.1">
    <property type="nucleotide sequence ID" value="NZ_CP034433.1"/>
</dbReference>
<dbReference type="InterPro" id="IPR000067">
    <property type="entry name" value="FlgMring_FliF"/>
</dbReference>
<dbReference type="GO" id="GO:0071973">
    <property type="term" value="P:bacterial-type flagellum-dependent cell motility"/>
    <property type="evidence" value="ECO:0007669"/>
    <property type="project" value="InterPro"/>
</dbReference>
<reference evidence="14 15" key="1">
    <citation type="submission" date="2018-12" db="EMBL/GenBank/DDBJ databases">
        <title>Complete genome sequence of Iodobacter sp. H11R3.</title>
        <authorList>
            <person name="Bae J.-W."/>
        </authorList>
    </citation>
    <scope>NUCLEOTIDE SEQUENCE [LARGE SCALE GENOMIC DNA]</scope>
    <source>
        <strain evidence="14 15">H11R3</strain>
    </source>
</reference>
<dbReference type="Pfam" id="PF01514">
    <property type="entry name" value="YscJ_FliF"/>
    <property type="match status" value="1"/>
</dbReference>
<evidence type="ECO:0000256" key="5">
    <source>
        <dbReference type="ARBA" id="ARBA00022692"/>
    </source>
</evidence>
<evidence type="ECO:0000259" key="13">
    <source>
        <dbReference type="Pfam" id="PF08345"/>
    </source>
</evidence>
<evidence type="ECO:0000259" key="12">
    <source>
        <dbReference type="Pfam" id="PF01514"/>
    </source>
</evidence>
<dbReference type="KEGG" id="iod:EJO50_03380"/>
<evidence type="ECO:0000256" key="1">
    <source>
        <dbReference type="ARBA" id="ARBA00004117"/>
    </source>
</evidence>
<feature type="domain" description="Flagellar M-ring N-terminal" evidence="12">
    <location>
        <begin position="55"/>
        <end position="228"/>
    </location>
</feature>
<keyword evidence="7 11" id="KW-0472">Membrane</keyword>
<keyword evidence="6 11" id="KW-1133">Transmembrane helix</keyword>
<evidence type="ECO:0000256" key="11">
    <source>
        <dbReference type="SAM" id="Phobius"/>
    </source>
</evidence>
<evidence type="ECO:0000256" key="10">
    <source>
        <dbReference type="SAM" id="MobiDB-lite"/>
    </source>
</evidence>
<evidence type="ECO:0000256" key="2">
    <source>
        <dbReference type="ARBA" id="ARBA00004651"/>
    </source>
</evidence>
<proteinExistence type="inferred from homology"/>
<evidence type="ECO:0000256" key="7">
    <source>
        <dbReference type="ARBA" id="ARBA00023136"/>
    </source>
</evidence>
<evidence type="ECO:0000313" key="14">
    <source>
        <dbReference type="EMBL" id="AZN35611.1"/>
    </source>
</evidence>
<feature type="compositionally biased region" description="Polar residues" evidence="10">
    <location>
        <begin position="284"/>
        <end position="316"/>
    </location>
</feature>
<dbReference type="Gene3D" id="3.30.300.30">
    <property type="match status" value="1"/>
</dbReference>
<dbReference type="PIRSF" id="PIRSF004862">
    <property type="entry name" value="FliF"/>
    <property type="match status" value="1"/>
</dbReference>
<feature type="transmembrane region" description="Helical" evidence="11">
    <location>
        <begin position="468"/>
        <end position="486"/>
    </location>
</feature>
<name>A0A3S8ZQ51_9NEIS</name>
<feature type="region of interest" description="Disordered" evidence="10">
    <location>
        <begin position="501"/>
        <end position="526"/>
    </location>
</feature>
<dbReference type="EMBL" id="CP034433">
    <property type="protein sequence ID" value="AZN35611.1"/>
    <property type="molecule type" value="Genomic_DNA"/>
</dbReference>
<dbReference type="GO" id="GO:0005886">
    <property type="term" value="C:plasma membrane"/>
    <property type="evidence" value="ECO:0007669"/>
    <property type="project" value="UniProtKB-SubCell"/>
</dbReference>
<dbReference type="NCBIfam" id="TIGR00206">
    <property type="entry name" value="fliF"/>
    <property type="match status" value="1"/>
</dbReference>
<dbReference type="PANTHER" id="PTHR30046">
    <property type="entry name" value="FLAGELLAR M-RING PROTEIN"/>
    <property type="match status" value="1"/>
</dbReference>
<evidence type="ECO:0000256" key="6">
    <source>
        <dbReference type="ARBA" id="ARBA00022989"/>
    </source>
</evidence>
<dbReference type="Pfam" id="PF08345">
    <property type="entry name" value="YscJ_FliF_C"/>
    <property type="match status" value="1"/>
</dbReference>
<feature type="domain" description="Flagellar M-ring C-terminal" evidence="13">
    <location>
        <begin position="261"/>
        <end position="439"/>
    </location>
</feature>
<feature type="region of interest" description="Disordered" evidence="10">
    <location>
        <begin position="284"/>
        <end position="354"/>
    </location>
</feature>
<comment type="function">
    <text evidence="9">The M ring may be actively involved in energy transduction.</text>
</comment>
<dbReference type="PANTHER" id="PTHR30046:SF0">
    <property type="entry name" value="FLAGELLAR M-RING PROTEIN"/>
    <property type="match status" value="1"/>
</dbReference>
<keyword evidence="14" id="KW-0966">Cell projection</keyword>
<organism evidence="14 15">
    <name type="scientific">Iodobacter ciconiae</name>
    <dbReference type="NCBI Taxonomy" id="2496266"/>
    <lineage>
        <taxon>Bacteria</taxon>
        <taxon>Pseudomonadati</taxon>
        <taxon>Pseudomonadota</taxon>
        <taxon>Betaproteobacteria</taxon>
        <taxon>Neisseriales</taxon>
        <taxon>Chitinibacteraceae</taxon>
        <taxon>Iodobacter</taxon>
    </lineage>
</organism>
<keyword evidence="4" id="KW-1003">Cell membrane</keyword>
<feature type="transmembrane region" description="Helical" evidence="11">
    <location>
        <begin position="34"/>
        <end position="53"/>
    </location>
</feature>
<dbReference type="InterPro" id="IPR045851">
    <property type="entry name" value="AMP-bd_C_sf"/>
</dbReference>
<keyword evidence="14" id="KW-0282">Flagellum</keyword>
<evidence type="ECO:0000256" key="9">
    <source>
        <dbReference type="PIRNR" id="PIRNR004862"/>
    </source>
</evidence>
<dbReference type="InterPro" id="IPR013556">
    <property type="entry name" value="Flag_M-ring_C"/>
</dbReference>
<comment type="subcellular location">
    <subcellularLocation>
        <location evidence="1 9">Bacterial flagellum basal body</location>
    </subcellularLocation>
    <subcellularLocation>
        <location evidence="2">Cell membrane</location>
        <topology evidence="2">Multi-pass membrane protein</topology>
    </subcellularLocation>
</comment>
<feature type="compositionally biased region" description="Low complexity" evidence="10">
    <location>
        <begin position="329"/>
        <end position="346"/>
    </location>
</feature>
<dbReference type="OrthoDB" id="8554211at2"/>
<evidence type="ECO:0000256" key="3">
    <source>
        <dbReference type="ARBA" id="ARBA00007971"/>
    </source>
</evidence>
<evidence type="ECO:0000256" key="8">
    <source>
        <dbReference type="ARBA" id="ARBA00023143"/>
    </source>
</evidence>
<gene>
    <name evidence="14" type="primary">fliF</name>
    <name evidence="14" type="ORF">EJO50_03380</name>
</gene>
<sequence>MAEVSAAADNNLITARGFGVARERFAAMPAGRKMGLMVAVAAVIALIVGNLLWSKEPAYRILFTNIPDKDGGAIVQSLQQMNVPYKLDPGGTISVTADKIYDVRLKLAAQGLPKSGNAGFELLDNQKFGVSQFAEQVNYQRAIEGELARSIETVASVSKARVHLAMPKQTVFLRDQQKPTASVMLTLYAGRILDGGQVAGIIHLVSSSVPELPIKNVTIVDQEGNLLSKLPEMSQNNLDPRQLLYVQHVEKGFVERVETILAPLVGKENVKAEVTAQIDFAEVEQTSESFKPNSPPNSSAMRSQQTLDLQGKSSSELAGGVPGALSNQPPGAAAAPITAPTASGASEAGVTGTANSRKEATINYEVDKTIQHVKQQVGGVKRLSAAVVLNYKPGKDKSGKMTYLPFSPQEMTQINDLVREAIGYNKERGDSVNVVNAAFAGSLPLEEKKMQDKALAYIQGNATDVGKLALIAIVVLYLLFFVLRPLMKDMAKTREEARIQELDFGETLGPDGEKLTANDQTPEEDENQNRMAIFAELLQQAKELARDDPRMVATILREWMLNPDDKNGGPNKKPS</sequence>
<dbReference type="InterPro" id="IPR043427">
    <property type="entry name" value="YscJ/FliF"/>
</dbReference>
<dbReference type="InterPro" id="IPR006182">
    <property type="entry name" value="FliF_N_dom"/>
</dbReference>
<dbReference type="AlphaFoldDB" id="A0A3S8ZQ51"/>
<keyword evidence="14" id="KW-0969">Cilium</keyword>
<keyword evidence="15" id="KW-1185">Reference proteome</keyword>